<evidence type="ECO:0000313" key="6">
    <source>
        <dbReference type="Proteomes" id="UP000887574"/>
    </source>
</evidence>
<dbReference type="WBParaSite" id="jg14923">
    <property type="protein sequence ID" value="jg14923"/>
    <property type="gene ID" value="jg14923"/>
</dbReference>
<dbReference type="PROSITE" id="PS51037">
    <property type="entry name" value="YEATS"/>
    <property type="match status" value="1"/>
</dbReference>
<reference evidence="7" key="1">
    <citation type="submission" date="2022-11" db="UniProtKB">
        <authorList>
            <consortium name="WormBaseParasite"/>
        </authorList>
    </citation>
    <scope>IDENTIFICATION</scope>
</reference>
<protein>
    <submittedName>
        <fullName evidence="7">Protein AF-9 homolog</fullName>
    </submittedName>
</protein>
<organism evidence="6 7">
    <name type="scientific">Ditylenchus dipsaci</name>
    <dbReference type="NCBI Taxonomy" id="166011"/>
    <lineage>
        <taxon>Eukaryota</taxon>
        <taxon>Metazoa</taxon>
        <taxon>Ecdysozoa</taxon>
        <taxon>Nematoda</taxon>
        <taxon>Chromadorea</taxon>
        <taxon>Rhabditida</taxon>
        <taxon>Tylenchina</taxon>
        <taxon>Tylenchomorpha</taxon>
        <taxon>Sphaerularioidea</taxon>
        <taxon>Anguinidae</taxon>
        <taxon>Anguininae</taxon>
        <taxon>Ditylenchus</taxon>
    </lineage>
</organism>
<feature type="domain" description="YEATS" evidence="5">
    <location>
        <begin position="1"/>
        <end position="133"/>
    </location>
</feature>
<evidence type="ECO:0000259" key="5">
    <source>
        <dbReference type="PROSITE" id="PS51037"/>
    </source>
</evidence>
<evidence type="ECO:0000256" key="3">
    <source>
        <dbReference type="ARBA" id="ARBA00023242"/>
    </source>
</evidence>
<keyword evidence="6" id="KW-1185">Reference proteome</keyword>
<sequence>MTDSGVVVTERLRDHKIVKPIIYGNTAALLPRKKETTIHIIQFKLHESYDNHVRVLDTPPFEITETGWGEFEVQIKLFFIDVNEKPVTAFYYLRLFQPVVELPDKSKMVVNEYYDEIVFNEPTEQMYRILATNTPQGRQKSICGLRRY</sequence>
<dbReference type="InterPro" id="IPR055129">
    <property type="entry name" value="YEATS_dom"/>
</dbReference>
<evidence type="ECO:0000313" key="7">
    <source>
        <dbReference type="WBParaSite" id="jg14923"/>
    </source>
</evidence>
<evidence type="ECO:0000256" key="2">
    <source>
        <dbReference type="ARBA" id="ARBA00023163"/>
    </source>
</evidence>
<dbReference type="Gene3D" id="2.60.40.1970">
    <property type="entry name" value="YEATS domain"/>
    <property type="match status" value="1"/>
</dbReference>
<dbReference type="GO" id="GO:0006355">
    <property type="term" value="P:regulation of DNA-templated transcription"/>
    <property type="evidence" value="ECO:0007669"/>
    <property type="project" value="InterPro"/>
</dbReference>
<dbReference type="Pfam" id="PF03366">
    <property type="entry name" value="YEATS"/>
    <property type="match status" value="1"/>
</dbReference>
<name>A0A915D1H8_9BILA</name>
<keyword evidence="1" id="KW-0805">Transcription regulation</keyword>
<dbReference type="InterPro" id="IPR005033">
    <property type="entry name" value="YEATS"/>
</dbReference>
<keyword evidence="3 4" id="KW-0539">Nucleus</keyword>
<dbReference type="GO" id="GO:0005634">
    <property type="term" value="C:nucleus"/>
    <property type="evidence" value="ECO:0007669"/>
    <property type="project" value="UniProtKB-SubCell"/>
</dbReference>
<dbReference type="InterPro" id="IPR038704">
    <property type="entry name" value="YEAST_sf"/>
</dbReference>
<dbReference type="PANTHER" id="PTHR47573:SF1">
    <property type="entry name" value="PROTEIN AF-9 HOMOLOG"/>
    <property type="match status" value="1"/>
</dbReference>
<accession>A0A915D1H8</accession>
<dbReference type="Proteomes" id="UP000887574">
    <property type="component" value="Unplaced"/>
</dbReference>
<evidence type="ECO:0000256" key="4">
    <source>
        <dbReference type="PROSITE-ProRule" id="PRU00376"/>
    </source>
</evidence>
<comment type="subcellular location">
    <subcellularLocation>
        <location evidence="4">Nucleus</location>
    </subcellularLocation>
</comment>
<proteinExistence type="predicted"/>
<dbReference type="AlphaFoldDB" id="A0A915D1H8"/>
<dbReference type="PANTHER" id="PTHR47573">
    <property type="entry name" value="PROTEIN AF-9 HOMOLOG"/>
    <property type="match status" value="1"/>
</dbReference>
<keyword evidence="2" id="KW-0804">Transcription</keyword>
<evidence type="ECO:0000256" key="1">
    <source>
        <dbReference type="ARBA" id="ARBA00023015"/>
    </source>
</evidence>